<sequence>MGTVLGILVAPDAGKVTRRRIRDEADKIIDKALAKKRLKETAVEAAPEVLVVTEEERYTI</sequence>
<proteinExistence type="predicted"/>
<dbReference type="AlphaFoldDB" id="A0AAP2DS92"/>
<accession>A0AAP2DS92</accession>
<evidence type="ECO:0000313" key="2">
    <source>
        <dbReference type="Proteomes" id="UP001319200"/>
    </source>
</evidence>
<protein>
    <submittedName>
        <fullName evidence="1">YtxH domain-containing protein</fullName>
    </submittedName>
</protein>
<comment type="caution">
    <text evidence="1">The sequence shown here is derived from an EMBL/GenBank/DDBJ whole genome shotgun (WGS) entry which is preliminary data.</text>
</comment>
<dbReference type="EMBL" id="JAHESF010000034">
    <property type="protein sequence ID" value="MBT1700077.1"/>
    <property type="molecule type" value="Genomic_DNA"/>
</dbReference>
<organism evidence="1 2">
    <name type="scientific">Chryseosolibacter histidini</name>
    <dbReference type="NCBI Taxonomy" id="2782349"/>
    <lineage>
        <taxon>Bacteria</taxon>
        <taxon>Pseudomonadati</taxon>
        <taxon>Bacteroidota</taxon>
        <taxon>Cytophagia</taxon>
        <taxon>Cytophagales</taxon>
        <taxon>Chryseotaleaceae</taxon>
        <taxon>Chryseosolibacter</taxon>
    </lineage>
</organism>
<keyword evidence="2" id="KW-1185">Reference proteome</keyword>
<name>A0AAP2DS92_9BACT</name>
<reference evidence="1 2" key="1">
    <citation type="submission" date="2021-05" db="EMBL/GenBank/DDBJ databases">
        <title>A Polyphasic approach of four new species of the genus Ohtaekwangia: Ohtaekwangia histidinii sp. nov., Ohtaekwangia cretensis sp. nov., Ohtaekwangia indiensis sp. nov., Ohtaekwangia reichenbachii sp. nov. from diverse environment.</title>
        <authorList>
            <person name="Octaviana S."/>
        </authorList>
    </citation>
    <scope>NUCLEOTIDE SEQUENCE [LARGE SCALE GENOMIC DNA]</scope>
    <source>
        <strain evidence="1 2">PWU4</strain>
    </source>
</reference>
<dbReference type="Proteomes" id="UP001319200">
    <property type="component" value="Unassembled WGS sequence"/>
</dbReference>
<dbReference type="InterPro" id="IPR024623">
    <property type="entry name" value="YtxH"/>
</dbReference>
<evidence type="ECO:0000313" key="1">
    <source>
        <dbReference type="EMBL" id="MBT1700077.1"/>
    </source>
</evidence>
<dbReference type="Pfam" id="PF12732">
    <property type="entry name" value="YtxH"/>
    <property type="match status" value="1"/>
</dbReference>
<gene>
    <name evidence="1" type="ORF">KK083_24530</name>
</gene>